<dbReference type="EMBL" id="VCQV01000008">
    <property type="protein sequence ID" value="TWP36966.1"/>
    <property type="molecule type" value="Genomic_DNA"/>
</dbReference>
<gene>
    <name evidence="1" type="ORF">FGL98_07865</name>
</gene>
<dbReference type="AlphaFoldDB" id="A0A563E361"/>
<evidence type="ECO:0000313" key="2">
    <source>
        <dbReference type="Proteomes" id="UP000320244"/>
    </source>
</evidence>
<name>A0A563E361_9MICO</name>
<organism evidence="1 2">
    <name type="scientific">Leekyejoonella antrihumi</name>
    <dbReference type="NCBI Taxonomy" id="1660198"/>
    <lineage>
        <taxon>Bacteria</taxon>
        <taxon>Bacillati</taxon>
        <taxon>Actinomycetota</taxon>
        <taxon>Actinomycetes</taxon>
        <taxon>Micrococcales</taxon>
        <taxon>Dermacoccaceae</taxon>
        <taxon>Leekyejoonella</taxon>
    </lineage>
</organism>
<sequence>MATTTTVKVRTSTRDLLRSIGSARHQTADQVILTALAAMRRDERRAIAAAEARTLADDPADLAEIRAIQDDIAALHEG</sequence>
<reference evidence="1 2" key="2">
    <citation type="submission" date="2019-08" db="EMBL/GenBank/DDBJ databases">
        <title>Jejuicoccus antrihumi gen. nov., sp. nov., a new member of the family Dermacoccaceae isolated from a cave.</title>
        <authorList>
            <person name="Schumann P."/>
            <person name="Kim I.S."/>
        </authorList>
    </citation>
    <scope>NUCLEOTIDE SEQUENCE [LARGE SCALE GENOMIC DNA]</scope>
    <source>
        <strain evidence="1 2">C5-26</strain>
    </source>
</reference>
<evidence type="ECO:0000313" key="1">
    <source>
        <dbReference type="EMBL" id="TWP36966.1"/>
    </source>
</evidence>
<keyword evidence="2" id="KW-1185">Reference proteome</keyword>
<evidence type="ECO:0008006" key="3">
    <source>
        <dbReference type="Google" id="ProtNLM"/>
    </source>
</evidence>
<reference evidence="1 2" key="1">
    <citation type="submission" date="2019-05" db="EMBL/GenBank/DDBJ databases">
        <authorList>
            <person name="Lee S.D."/>
        </authorList>
    </citation>
    <scope>NUCLEOTIDE SEQUENCE [LARGE SCALE GENOMIC DNA]</scope>
    <source>
        <strain evidence="1 2">C5-26</strain>
    </source>
</reference>
<comment type="caution">
    <text evidence="1">The sequence shown here is derived from an EMBL/GenBank/DDBJ whole genome shotgun (WGS) entry which is preliminary data.</text>
</comment>
<dbReference type="RefSeq" id="WP_146316209.1">
    <property type="nucleotide sequence ID" value="NZ_VCQV01000008.1"/>
</dbReference>
<protein>
    <recommendedName>
        <fullName evidence="3">CopG family transcriptional regulator</fullName>
    </recommendedName>
</protein>
<dbReference type="Proteomes" id="UP000320244">
    <property type="component" value="Unassembled WGS sequence"/>
</dbReference>
<accession>A0A563E361</accession>
<proteinExistence type="predicted"/>